<proteinExistence type="predicted"/>
<reference evidence="1 2" key="1">
    <citation type="journal article" date="2016" name="Nat. Commun.">
        <title>Thousands of microbial genomes shed light on interconnected biogeochemical processes in an aquifer system.</title>
        <authorList>
            <person name="Anantharaman K."/>
            <person name="Brown C.T."/>
            <person name="Hug L.A."/>
            <person name="Sharon I."/>
            <person name="Castelle C.J."/>
            <person name="Probst A.J."/>
            <person name="Thomas B.C."/>
            <person name="Singh A."/>
            <person name="Wilkins M.J."/>
            <person name="Karaoz U."/>
            <person name="Brodie E.L."/>
            <person name="Williams K.H."/>
            <person name="Hubbard S.S."/>
            <person name="Banfield J.F."/>
        </authorList>
    </citation>
    <scope>NUCLEOTIDE SEQUENCE [LARGE SCALE GENOMIC DNA]</scope>
</reference>
<accession>A0A1F8BDJ3</accession>
<gene>
    <name evidence="1" type="ORF">A2961_05150</name>
</gene>
<name>A0A1F8BDJ3_9BACT</name>
<evidence type="ECO:0000313" key="2">
    <source>
        <dbReference type="Proteomes" id="UP000177082"/>
    </source>
</evidence>
<organism evidence="1 2">
    <name type="scientific">Candidatus Woesebacteria bacterium RIFCSPLOWO2_01_FULL_39_21</name>
    <dbReference type="NCBI Taxonomy" id="1802519"/>
    <lineage>
        <taxon>Bacteria</taxon>
        <taxon>Candidatus Woeseibacteriota</taxon>
    </lineage>
</organism>
<evidence type="ECO:0000313" key="1">
    <source>
        <dbReference type="EMBL" id="OGM62131.1"/>
    </source>
</evidence>
<evidence type="ECO:0008006" key="3">
    <source>
        <dbReference type="Google" id="ProtNLM"/>
    </source>
</evidence>
<dbReference type="Proteomes" id="UP000177082">
    <property type="component" value="Unassembled WGS sequence"/>
</dbReference>
<protein>
    <recommendedName>
        <fullName evidence="3">DUF4258 domain-containing protein</fullName>
    </recommendedName>
</protein>
<sequence length="108" mass="12623">MDPNYGGVIWTNHILERLKERGIRQGDAWATWSSPQNSRFSESRGGWVYERTWGDQKVEVVAKKNEKGKWVILSAWSKPLKKKLQRQNNSLFEQVISKVFGFLDRARS</sequence>
<comment type="caution">
    <text evidence="1">The sequence shown here is derived from an EMBL/GenBank/DDBJ whole genome shotgun (WGS) entry which is preliminary data.</text>
</comment>
<dbReference type="AlphaFoldDB" id="A0A1F8BDJ3"/>
<dbReference type="EMBL" id="MGHF01000029">
    <property type="protein sequence ID" value="OGM62131.1"/>
    <property type="molecule type" value="Genomic_DNA"/>
</dbReference>
<dbReference type="STRING" id="1802519.A2961_05150"/>